<keyword evidence="2" id="KW-1185">Reference proteome</keyword>
<evidence type="ECO:0000313" key="1">
    <source>
        <dbReference type="EMBL" id="MPC22745.1"/>
    </source>
</evidence>
<name>A0A5B7DNI0_PORTR</name>
<dbReference type="Proteomes" id="UP000324222">
    <property type="component" value="Unassembled WGS sequence"/>
</dbReference>
<evidence type="ECO:0000313" key="2">
    <source>
        <dbReference type="Proteomes" id="UP000324222"/>
    </source>
</evidence>
<dbReference type="EMBL" id="VSRR010001120">
    <property type="protein sequence ID" value="MPC22745.1"/>
    <property type="molecule type" value="Genomic_DNA"/>
</dbReference>
<protein>
    <submittedName>
        <fullName evidence="1">Uncharacterized protein</fullName>
    </submittedName>
</protein>
<organism evidence="1 2">
    <name type="scientific">Portunus trituberculatus</name>
    <name type="common">Swimming crab</name>
    <name type="synonym">Neptunus trituberculatus</name>
    <dbReference type="NCBI Taxonomy" id="210409"/>
    <lineage>
        <taxon>Eukaryota</taxon>
        <taxon>Metazoa</taxon>
        <taxon>Ecdysozoa</taxon>
        <taxon>Arthropoda</taxon>
        <taxon>Crustacea</taxon>
        <taxon>Multicrustacea</taxon>
        <taxon>Malacostraca</taxon>
        <taxon>Eumalacostraca</taxon>
        <taxon>Eucarida</taxon>
        <taxon>Decapoda</taxon>
        <taxon>Pleocyemata</taxon>
        <taxon>Brachyura</taxon>
        <taxon>Eubrachyura</taxon>
        <taxon>Portunoidea</taxon>
        <taxon>Portunidae</taxon>
        <taxon>Portuninae</taxon>
        <taxon>Portunus</taxon>
    </lineage>
</organism>
<reference evidence="1 2" key="1">
    <citation type="submission" date="2019-05" db="EMBL/GenBank/DDBJ databases">
        <title>Another draft genome of Portunus trituberculatus and its Hox gene families provides insights of decapod evolution.</title>
        <authorList>
            <person name="Jeong J.-H."/>
            <person name="Song I."/>
            <person name="Kim S."/>
            <person name="Choi T."/>
            <person name="Kim D."/>
            <person name="Ryu S."/>
            <person name="Kim W."/>
        </authorList>
    </citation>
    <scope>NUCLEOTIDE SEQUENCE [LARGE SCALE GENOMIC DNA]</scope>
    <source>
        <tissue evidence="1">Muscle</tissue>
    </source>
</reference>
<sequence length="130" mass="14829">MLVSLWFEFQHRFKVLVMDLSVDTWDAGTRAMVHEVLRKKIECRVSLQCHSPGHSMTDPGPRRMLPFRASNEIQMPRYEGLHVVGILKLKKEVALLAGSVPWCRAGAGVSRGLLSLSRCFQRAREVNHDF</sequence>
<comment type="caution">
    <text evidence="1">The sequence shown here is derived from an EMBL/GenBank/DDBJ whole genome shotgun (WGS) entry which is preliminary data.</text>
</comment>
<proteinExistence type="predicted"/>
<dbReference type="AlphaFoldDB" id="A0A5B7DNI0"/>
<gene>
    <name evidence="1" type="ORF">E2C01_015767</name>
</gene>
<accession>A0A5B7DNI0</accession>